<evidence type="ECO:0000313" key="2">
    <source>
        <dbReference type="EMBL" id="MBW79499.1"/>
    </source>
</evidence>
<accession>A0A2M4DPP5</accession>
<protein>
    <submittedName>
        <fullName evidence="2">Putative secreted protein</fullName>
    </submittedName>
</protein>
<organism evidence="2">
    <name type="scientific">Anopheles darlingi</name>
    <name type="common">Mosquito</name>
    <dbReference type="NCBI Taxonomy" id="43151"/>
    <lineage>
        <taxon>Eukaryota</taxon>
        <taxon>Metazoa</taxon>
        <taxon>Ecdysozoa</taxon>
        <taxon>Arthropoda</taxon>
        <taxon>Hexapoda</taxon>
        <taxon>Insecta</taxon>
        <taxon>Pterygota</taxon>
        <taxon>Neoptera</taxon>
        <taxon>Endopterygota</taxon>
        <taxon>Diptera</taxon>
        <taxon>Nematocera</taxon>
        <taxon>Culicoidea</taxon>
        <taxon>Culicidae</taxon>
        <taxon>Anophelinae</taxon>
        <taxon>Anopheles</taxon>
    </lineage>
</organism>
<name>A0A2M4DPP5_ANODA</name>
<reference evidence="2" key="1">
    <citation type="submission" date="2018-01" db="EMBL/GenBank/DDBJ databases">
        <title>An insight into the sialome of Amazonian anophelines.</title>
        <authorList>
            <person name="Ribeiro J.M."/>
            <person name="Scarpassa V."/>
            <person name="Calvo E."/>
        </authorList>
    </citation>
    <scope>NUCLEOTIDE SEQUENCE</scope>
</reference>
<dbReference type="AlphaFoldDB" id="A0A2M4DPP5"/>
<sequence>MVIALVAIISIIGFALRSQLVCTLDRVLHSIRSRAHPPKPYHHHHHGMGAAEEEIIIFAKMNRAKMHNATR</sequence>
<keyword evidence="1" id="KW-0732">Signal</keyword>
<feature type="signal peptide" evidence="1">
    <location>
        <begin position="1"/>
        <end position="17"/>
    </location>
</feature>
<dbReference type="EMBL" id="GGFL01015321">
    <property type="protein sequence ID" value="MBW79499.1"/>
    <property type="molecule type" value="Transcribed_RNA"/>
</dbReference>
<feature type="chain" id="PRO_5014617406" evidence="1">
    <location>
        <begin position="18"/>
        <end position="71"/>
    </location>
</feature>
<proteinExistence type="predicted"/>
<evidence type="ECO:0000256" key="1">
    <source>
        <dbReference type="SAM" id="SignalP"/>
    </source>
</evidence>